<dbReference type="Pfam" id="PF00440">
    <property type="entry name" value="TetR_N"/>
    <property type="match status" value="1"/>
</dbReference>
<gene>
    <name evidence="4" type="ORF">SGRAN_1637</name>
</gene>
<dbReference type="Proteomes" id="UP000058599">
    <property type="component" value="Chromosome"/>
</dbReference>
<dbReference type="InterPro" id="IPR009057">
    <property type="entry name" value="Homeodomain-like_sf"/>
</dbReference>
<dbReference type="KEGG" id="sgi:SGRAN_1637"/>
<evidence type="ECO:0000313" key="5">
    <source>
        <dbReference type="Proteomes" id="UP000058599"/>
    </source>
</evidence>
<dbReference type="InterPro" id="IPR001647">
    <property type="entry name" value="HTH_TetR"/>
</dbReference>
<keyword evidence="1 2" id="KW-0238">DNA-binding</keyword>
<feature type="DNA-binding region" description="H-T-H motif" evidence="2">
    <location>
        <begin position="39"/>
        <end position="58"/>
    </location>
</feature>
<dbReference type="GO" id="GO:0000976">
    <property type="term" value="F:transcription cis-regulatory region binding"/>
    <property type="evidence" value="ECO:0007669"/>
    <property type="project" value="TreeGrafter"/>
</dbReference>
<sequence length="219" mass="24848">MQSKPGRKRKTQDRGVATRQRIVEEALQLFSRHGFDGVGVREIAESVGVQHGLIKYHFGTKDELWREAVRLLFTRMSEILEPEPGEADLPPAKAFEISLRRYVRYCAEHPEHARLMVQESFRDNERLAWASESFIRPSHDRIFPRWDILMRDGTMPRVDPALMVYALTGAAQSIFNLAAEAKLTHGIDACSNQTIEAYSDAIIALFLPGLAKREEASGK</sequence>
<reference evidence="4 5" key="1">
    <citation type="journal article" date="2016" name="BMC Genomics">
        <title>Genomic analysis of the nitrate-respiring Sphingopyxis granuli (formerly Sphingomonas macrogoltabida) strain TFA.</title>
        <authorList>
            <person name="Garcia-Romero I."/>
            <person name="Perez-Pulido A.J."/>
            <person name="Gonzalez-Flores Y.E."/>
            <person name="Reyes-Ramirez F."/>
            <person name="Santero E."/>
            <person name="Floriano B."/>
        </authorList>
    </citation>
    <scope>NUCLEOTIDE SEQUENCE [LARGE SCALE GENOMIC DNA]</scope>
    <source>
        <strain evidence="4 5">TFA</strain>
    </source>
</reference>
<feature type="domain" description="HTH tetR-type" evidence="3">
    <location>
        <begin position="16"/>
        <end position="76"/>
    </location>
</feature>
<dbReference type="PRINTS" id="PR00455">
    <property type="entry name" value="HTHTETR"/>
</dbReference>
<accession>A0AA86L323</accession>
<dbReference type="InterPro" id="IPR036271">
    <property type="entry name" value="Tet_transcr_reg_TetR-rel_C_sf"/>
</dbReference>
<dbReference type="SUPFAM" id="SSF46689">
    <property type="entry name" value="Homeodomain-like"/>
    <property type="match status" value="1"/>
</dbReference>
<evidence type="ECO:0000313" key="4">
    <source>
        <dbReference type="EMBL" id="AMG74018.1"/>
    </source>
</evidence>
<evidence type="ECO:0000259" key="3">
    <source>
        <dbReference type="PROSITE" id="PS50977"/>
    </source>
</evidence>
<dbReference type="Gene3D" id="1.10.10.60">
    <property type="entry name" value="Homeodomain-like"/>
    <property type="match status" value="1"/>
</dbReference>
<dbReference type="GO" id="GO:0003700">
    <property type="term" value="F:DNA-binding transcription factor activity"/>
    <property type="evidence" value="ECO:0007669"/>
    <property type="project" value="TreeGrafter"/>
</dbReference>
<proteinExistence type="predicted"/>
<dbReference type="PROSITE" id="PS50977">
    <property type="entry name" value="HTH_TETR_2"/>
    <property type="match status" value="1"/>
</dbReference>
<protein>
    <submittedName>
        <fullName evidence="4">Transcriptional regulator, TetR family</fullName>
    </submittedName>
</protein>
<evidence type="ECO:0000256" key="1">
    <source>
        <dbReference type="ARBA" id="ARBA00023125"/>
    </source>
</evidence>
<keyword evidence="5" id="KW-1185">Reference proteome</keyword>
<dbReference type="PANTHER" id="PTHR30055">
    <property type="entry name" value="HTH-TYPE TRANSCRIPTIONAL REGULATOR RUTR"/>
    <property type="match status" value="1"/>
</dbReference>
<dbReference type="RefSeq" id="WP_067182478.1">
    <property type="nucleotide sequence ID" value="NZ_CP012199.1"/>
</dbReference>
<name>A0AA86L323_9SPHN</name>
<dbReference type="InterPro" id="IPR050109">
    <property type="entry name" value="HTH-type_TetR-like_transc_reg"/>
</dbReference>
<dbReference type="EMBL" id="CP012199">
    <property type="protein sequence ID" value="AMG74018.1"/>
    <property type="molecule type" value="Genomic_DNA"/>
</dbReference>
<dbReference type="Gene3D" id="1.10.357.10">
    <property type="entry name" value="Tetracycline Repressor, domain 2"/>
    <property type="match status" value="1"/>
</dbReference>
<dbReference type="SUPFAM" id="SSF48498">
    <property type="entry name" value="Tetracyclin repressor-like, C-terminal domain"/>
    <property type="match status" value="1"/>
</dbReference>
<organism evidence="4 5">
    <name type="scientific">Sphingopyxis granuli</name>
    <dbReference type="NCBI Taxonomy" id="267128"/>
    <lineage>
        <taxon>Bacteria</taxon>
        <taxon>Pseudomonadati</taxon>
        <taxon>Pseudomonadota</taxon>
        <taxon>Alphaproteobacteria</taxon>
        <taxon>Sphingomonadales</taxon>
        <taxon>Sphingomonadaceae</taxon>
        <taxon>Sphingopyxis</taxon>
    </lineage>
</organism>
<dbReference type="PANTHER" id="PTHR30055:SF181">
    <property type="entry name" value="BLR6905 PROTEIN"/>
    <property type="match status" value="1"/>
</dbReference>
<evidence type="ECO:0000256" key="2">
    <source>
        <dbReference type="PROSITE-ProRule" id="PRU00335"/>
    </source>
</evidence>
<dbReference type="AlphaFoldDB" id="A0AA86L323"/>